<accession>A0A6J4V684</accession>
<reference evidence="2" key="1">
    <citation type="submission" date="2020-02" db="EMBL/GenBank/DDBJ databases">
        <authorList>
            <person name="Meier V. D."/>
        </authorList>
    </citation>
    <scope>NUCLEOTIDE SEQUENCE</scope>
    <source>
        <strain evidence="2">AVDCRST_MAG70</strain>
    </source>
</reference>
<feature type="region of interest" description="Disordered" evidence="1">
    <location>
        <begin position="1"/>
        <end position="67"/>
    </location>
</feature>
<protein>
    <submittedName>
        <fullName evidence="2">Uncharacterized protein</fullName>
    </submittedName>
</protein>
<organism evidence="2">
    <name type="scientific">uncultured Thermomicrobiales bacterium</name>
    <dbReference type="NCBI Taxonomy" id="1645740"/>
    <lineage>
        <taxon>Bacteria</taxon>
        <taxon>Pseudomonadati</taxon>
        <taxon>Thermomicrobiota</taxon>
        <taxon>Thermomicrobia</taxon>
        <taxon>Thermomicrobiales</taxon>
        <taxon>environmental samples</taxon>
    </lineage>
</organism>
<evidence type="ECO:0000313" key="2">
    <source>
        <dbReference type="EMBL" id="CAA9570182.1"/>
    </source>
</evidence>
<gene>
    <name evidence="2" type="ORF">AVDCRST_MAG70-2428</name>
</gene>
<feature type="non-terminal residue" evidence="2">
    <location>
        <position position="67"/>
    </location>
</feature>
<sequence>GTRYGSGWRHRASPRVQRPRNRRPHRLTWPPPLHSPCRGHRGRRGRDDAIPTVRELLPLGRTAPTSL</sequence>
<name>A0A6J4V684_9BACT</name>
<proteinExistence type="predicted"/>
<dbReference type="AlphaFoldDB" id="A0A6J4V684"/>
<feature type="compositionally biased region" description="Basic residues" evidence="1">
    <location>
        <begin position="8"/>
        <end position="26"/>
    </location>
</feature>
<dbReference type="EMBL" id="CADCWH010000389">
    <property type="protein sequence ID" value="CAA9570182.1"/>
    <property type="molecule type" value="Genomic_DNA"/>
</dbReference>
<evidence type="ECO:0000256" key="1">
    <source>
        <dbReference type="SAM" id="MobiDB-lite"/>
    </source>
</evidence>
<feature type="non-terminal residue" evidence="2">
    <location>
        <position position="1"/>
    </location>
</feature>